<evidence type="ECO:0000256" key="1">
    <source>
        <dbReference type="SAM" id="MobiDB-lite"/>
    </source>
</evidence>
<reference evidence="2" key="2">
    <citation type="journal article" date="2020" name="Nat. Commun.">
        <title>Large-scale genome sequencing of mycorrhizal fungi provides insights into the early evolution of symbiotic traits.</title>
        <authorList>
            <person name="Miyauchi S."/>
            <person name="Kiss E."/>
            <person name="Kuo A."/>
            <person name="Drula E."/>
            <person name="Kohler A."/>
            <person name="Sanchez-Garcia M."/>
            <person name="Morin E."/>
            <person name="Andreopoulos B."/>
            <person name="Barry K.W."/>
            <person name="Bonito G."/>
            <person name="Buee M."/>
            <person name="Carver A."/>
            <person name="Chen C."/>
            <person name="Cichocki N."/>
            <person name="Clum A."/>
            <person name="Culley D."/>
            <person name="Crous P.W."/>
            <person name="Fauchery L."/>
            <person name="Girlanda M."/>
            <person name="Hayes R.D."/>
            <person name="Keri Z."/>
            <person name="LaButti K."/>
            <person name="Lipzen A."/>
            <person name="Lombard V."/>
            <person name="Magnuson J."/>
            <person name="Maillard F."/>
            <person name="Murat C."/>
            <person name="Nolan M."/>
            <person name="Ohm R.A."/>
            <person name="Pangilinan J."/>
            <person name="Pereira M.F."/>
            <person name="Perotto S."/>
            <person name="Peter M."/>
            <person name="Pfister S."/>
            <person name="Riley R."/>
            <person name="Sitrit Y."/>
            <person name="Stielow J.B."/>
            <person name="Szollosi G."/>
            <person name="Zifcakova L."/>
            <person name="Stursova M."/>
            <person name="Spatafora J.W."/>
            <person name="Tedersoo L."/>
            <person name="Vaario L.M."/>
            <person name="Yamada A."/>
            <person name="Yan M."/>
            <person name="Wang P."/>
            <person name="Xu J."/>
            <person name="Bruns T."/>
            <person name="Baldrian P."/>
            <person name="Vilgalys R."/>
            <person name="Dunand C."/>
            <person name="Henrissat B."/>
            <person name="Grigoriev I.V."/>
            <person name="Hibbett D."/>
            <person name="Nagy L.G."/>
            <person name="Martin F.M."/>
        </authorList>
    </citation>
    <scope>NUCLEOTIDE SEQUENCE</scope>
    <source>
        <strain evidence="2">BED1</strain>
    </source>
</reference>
<feature type="non-terminal residue" evidence="2">
    <location>
        <position position="1"/>
    </location>
</feature>
<dbReference type="EMBL" id="WHUW01000046">
    <property type="protein sequence ID" value="KAF8431790.1"/>
    <property type="molecule type" value="Genomic_DNA"/>
</dbReference>
<feature type="compositionally biased region" description="Polar residues" evidence="1">
    <location>
        <begin position="62"/>
        <end position="74"/>
    </location>
</feature>
<feature type="region of interest" description="Disordered" evidence="1">
    <location>
        <begin position="1"/>
        <end position="74"/>
    </location>
</feature>
<sequence>FAATPNGTTAADVSSKSFMFGATAPARPATPPKAMQEVTMDESPARDMSLNGHSKAPERPTLNFSFNTPSGSAL</sequence>
<name>A0AAD4BJ55_BOLED</name>
<accession>A0AAD4BJ55</accession>
<gene>
    <name evidence="2" type="ORF">L210DRAFT_3314464</name>
</gene>
<comment type="caution">
    <text evidence="2">The sequence shown here is derived from an EMBL/GenBank/DDBJ whole genome shotgun (WGS) entry which is preliminary data.</text>
</comment>
<dbReference type="Proteomes" id="UP001194468">
    <property type="component" value="Unassembled WGS sequence"/>
</dbReference>
<organism evidence="2 3">
    <name type="scientific">Boletus edulis BED1</name>
    <dbReference type="NCBI Taxonomy" id="1328754"/>
    <lineage>
        <taxon>Eukaryota</taxon>
        <taxon>Fungi</taxon>
        <taxon>Dikarya</taxon>
        <taxon>Basidiomycota</taxon>
        <taxon>Agaricomycotina</taxon>
        <taxon>Agaricomycetes</taxon>
        <taxon>Agaricomycetidae</taxon>
        <taxon>Boletales</taxon>
        <taxon>Boletineae</taxon>
        <taxon>Boletaceae</taxon>
        <taxon>Boletoideae</taxon>
        <taxon>Boletus</taxon>
    </lineage>
</organism>
<keyword evidence="3" id="KW-1185">Reference proteome</keyword>
<feature type="non-terminal residue" evidence="2">
    <location>
        <position position="74"/>
    </location>
</feature>
<protein>
    <submittedName>
        <fullName evidence="2">Uncharacterized protein</fullName>
    </submittedName>
</protein>
<evidence type="ECO:0000313" key="3">
    <source>
        <dbReference type="Proteomes" id="UP001194468"/>
    </source>
</evidence>
<proteinExistence type="predicted"/>
<evidence type="ECO:0000313" key="2">
    <source>
        <dbReference type="EMBL" id="KAF8431790.1"/>
    </source>
</evidence>
<dbReference type="AlphaFoldDB" id="A0AAD4BJ55"/>
<reference evidence="2" key="1">
    <citation type="submission" date="2019-10" db="EMBL/GenBank/DDBJ databases">
        <authorList>
            <consortium name="DOE Joint Genome Institute"/>
            <person name="Kuo A."/>
            <person name="Miyauchi S."/>
            <person name="Kiss E."/>
            <person name="Drula E."/>
            <person name="Kohler A."/>
            <person name="Sanchez-Garcia M."/>
            <person name="Andreopoulos B."/>
            <person name="Barry K.W."/>
            <person name="Bonito G."/>
            <person name="Buee M."/>
            <person name="Carver A."/>
            <person name="Chen C."/>
            <person name="Cichocki N."/>
            <person name="Clum A."/>
            <person name="Culley D."/>
            <person name="Crous P.W."/>
            <person name="Fauchery L."/>
            <person name="Girlanda M."/>
            <person name="Hayes R."/>
            <person name="Keri Z."/>
            <person name="LaButti K."/>
            <person name="Lipzen A."/>
            <person name="Lombard V."/>
            <person name="Magnuson J."/>
            <person name="Maillard F."/>
            <person name="Morin E."/>
            <person name="Murat C."/>
            <person name="Nolan M."/>
            <person name="Ohm R."/>
            <person name="Pangilinan J."/>
            <person name="Pereira M."/>
            <person name="Perotto S."/>
            <person name="Peter M."/>
            <person name="Riley R."/>
            <person name="Sitrit Y."/>
            <person name="Stielow B."/>
            <person name="Szollosi G."/>
            <person name="Zifcakova L."/>
            <person name="Stursova M."/>
            <person name="Spatafora J.W."/>
            <person name="Tedersoo L."/>
            <person name="Vaario L.-M."/>
            <person name="Yamada A."/>
            <person name="Yan M."/>
            <person name="Wang P."/>
            <person name="Xu J."/>
            <person name="Bruns T."/>
            <person name="Baldrian P."/>
            <person name="Vilgalys R."/>
            <person name="Henrissat B."/>
            <person name="Grigoriev I.V."/>
            <person name="Hibbett D."/>
            <person name="Nagy L.G."/>
            <person name="Martin F.M."/>
        </authorList>
    </citation>
    <scope>NUCLEOTIDE SEQUENCE</scope>
    <source>
        <strain evidence="2">BED1</strain>
    </source>
</reference>
<feature type="compositionally biased region" description="Polar residues" evidence="1">
    <location>
        <begin position="1"/>
        <end position="17"/>
    </location>
</feature>